<feature type="transmembrane region" description="Helical" evidence="5">
    <location>
        <begin position="486"/>
        <end position="510"/>
    </location>
</feature>
<feature type="transmembrane region" description="Helical" evidence="5">
    <location>
        <begin position="110"/>
        <end position="138"/>
    </location>
</feature>
<dbReference type="EMBL" id="JAOPGA020001336">
    <property type="protein sequence ID" value="KAL0487351.1"/>
    <property type="molecule type" value="Genomic_DNA"/>
</dbReference>
<feature type="transmembrane region" description="Helical" evidence="5">
    <location>
        <begin position="305"/>
        <end position="326"/>
    </location>
</feature>
<sequence>MMNQEEHLKKRAPPRYIIIPSYVLAVIFFGLMMYISYSTSQRFLEERKESGGAPLRLDKGWVSDRLIDKTDPQWRSLRGSLFILLIAGTLSSIISYLIRTNLCKSSKTPIIAYNTIFSLLFLCYLHKQFVIFPILVALINFSIAKTFRASRLTVPLTWLLNLTVLFSSDYFGGYSFGYILGPEFDFLDSDRGPIQWSVCFNISMCRLISFNVDYYQALKSHAANMLLPSDVVAPDDSSSKTSKWSENRQRQESRLDPFKDYTLLGFLGYVFYAPLYIGGPVTGYNSYISYVKYKTQEEVNRSSKIRMTIMAIIYAICLDFGLHFLYSVGLNEKNLWNSPSFEMTSTEVACTGAVTLIFMYMKFLIIWRLFRLWALWEGVNPPENMTNCIFNNYTVSGFWRSWHRSLYLFIVRYIYVPLGGSKNRMYSVWLIFGFIAVWHDLWTRWIAWALANCLLIMLETVVIHLASKSKFLARIRDVSNNTTRPYYNVLFCCAGGLCVVLMGMANLSIIYGFLGSLEFMSRMLFGENSLYFIVISALMIPFGVEIMLHQEERSSNNK</sequence>
<keyword evidence="3 5" id="KW-1133">Transmembrane helix</keyword>
<feature type="transmembrane region" description="Helical" evidence="5">
    <location>
        <begin position="346"/>
        <end position="367"/>
    </location>
</feature>
<evidence type="ECO:0000256" key="5">
    <source>
        <dbReference type="SAM" id="Phobius"/>
    </source>
</evidence>
<protein>
    <submittedName>
        <fullName evidence="6">11 TM domain-containing transmembrane protein</fullName>
    </submittedName>
</protein>
<dbReference type="GO" id="GO:0016020">
    <property type="term" value="C:membrane"/>
    <property type="evidence" value="ECO:0007669"/>
    <property type="project" value="UniProtKB-SubCell"/>
</dbReference>
<name>A0AAW2ZDW8_9EUKA</name>
<proteinExistence type="predicted"/>
<organism evidence="6 7">
    <name type="scientific">Acrasis kona</name>
    <dbReference type="NCBI Taxonomy" id="1008807"/>
    <lineage>
        <taxon>Eukaryota</taxon>
        <taxon>Discoba</taxon>
        <taxon>Heterolobosea</taxon>
        <taxon>Tetramitia</taxon>
        <taxon>Eutetramitia</taxon>
        <taxon>Acrasidae</taxon>
        <taxon>Acrasis</taxon>
    </lineage>
</organism>
<dbReference type="GO" id="GO:0016746">
    <property type="term" value="F:acyltransferase activity"/>
    <property type="evidence" value="ECO:0007669"/>
    <property type="project" value="TreeGrafter"/>
</dbReference>
<feature type="transmembrane region" description="Helical" evidence="5">
    <location>
        <begin position="445"/>
        <end position="466"/>
    </location>
</feature>
<dbReference type="InterPro" id="IPR004299">
    <property type="entry name" value="MBOAT_fam"/>
</dbReference>
<feature type="transmembrane region" description="Helical" evidence="5">
    <location>
        <begin position="263"/>
        <end position="284"/>
    </location>
</feature>
<comment type="caution">
    <text evidence="6">The sequence shown here is derived from an EMBL/GenBank/DDBJ whole genome shotgun (WGS) entry which is preliminary data.</text>
</comment>
<evidence type="ECO:0000313" key="6">
    <source>
        <dbReference type="EMBL" id="KAL0487351.1"/>
    </source>
</evidence>
<comment type="subcellular location">
    <subcellularLocation>
        <location evidence="1">Membrane</location>
        <topology evidence="1">Multi-pass membrane protein</topology>
    </subcellularLocation>
</comment>
<dbReference type="PANTHER" id="PTHR13285">
    <property type="entry name" value="ACYLTRANSFERASE"/>
    <property type="match status" value="1"/>
</dbReference>
<accession>A0AAW2ZDW8</accession>
<gene>
    <name evidence="6" type="ORF">AKO1_000806</name>
</gene>
<feature type="transmembrane region" description="Helical" evidence="5">
    <location>
        <begin position="423"/>
        <end position="439"/>
    </location>
</feature>
<dbReference type="Pfam" id="PF03062">
    <property type="entry name" value="MBOAT"/>
    <property type="match status" value="1"/>
</dbReference>
<feature type="transmembrane region" description="Helical" evidence="5">
    <location>
        <begin position="16"/>
        <end position="37"/>
    </location>
</feature>
<evidence type="ECO:0000313" key="7">
    <source>
        <dbReference type="Proteomes" id="UP001431209"/>
    </source>
</evidence>
<dbReference type="Proteomes" id="UP001431209">
    <property type="component" value="Unassembled WGS sequence"/>
</dbReference>
<dbReference type="PANTHER" id="PTHR13285:SF18">
    <property type="entry name" value="PROTEIN-CYSTEINE N-PALMITOYLTRANSFERASE RASP"/>
    <property type="match status" value="1"/>
</dbReference>
<dbReference type="AlphaFoldDB" id="A0AAW2ZDW8"/>
<keyword evidence="4 5" id="KW-0472">Membrane</keyword>
<feature type="transmembrane region" description="Helical" evidence="5">
    <location>
        <begin position="530"/>
        <end position="548"/>
    </location>
</feature>
<reference evidence="6 7" key="1">
    <citation type="submission" date="2024-03" db="EMBL/GenBank/DDBJ databases">
        <title>The Acrasis kona genome and developmental transcriptomes reveal deep origins of eukaryotic multicellular pathways.</title>
        <authorList>
            <person name="Sheikh S."/>
            <person name="Fu C.-J."/>
            <person name="Brown M.W."/>
            <person name="Baldauf S.L."/>
        </authorList>
    </citation>
    <scope>NUCLEOTIDE SEQUENCE [LARGE SCALE GENOMIC DNA]</scope>
    <source>
        <strain evidence="6 7">ATCC MYA-3509</strain>
    </source>
</reference>
<evidence type="ECO:0000256" key="1">
    <source>
        <dbReference type="ARBA" id="ARBA00004141"/>
    </source>
</evidence>
<feature type="transmembrane region" description="Helical" evidence="5">
    <location>
        <begin position="79"/>
        <end position="98"/>
    </location>
</feature>
<dbReference type="InterPro" id="IPR051085">
    <property type="entry name" value="MB_O-acyltransferase"/>
</dbReference>
<evidence type="ECO:0000256" key="3">
    <source>
        <dbReference type="ARBA" id="ARBA00022989"/>
    </source>
</evidence>
<keyword evidence="7" id="KW-1185">Reference proteome</keyword>
<feature type="transmembrane region" description="Helical" evidence="5">
    <location>
        <begin position="158"/>
        <end position="180"/>
    </location>
</feature>
<keyword evidence="2 5" id="KW-0812">Transmembrane</keyword>
<dbReference type="GO" id="GO:0005783">
    <property type="term" value="C:endoplasmic reticulum"/>
    <property type="evidence" value="ECO:0007669"/>
    <property type="project" value="TreeGrafter"/>
</dbReference>
<evidence type="ECO:0000256" key="2">
    <source>
        <dbReference type="ARBA" id="ARBA00022692"/>
    </source>
</evidence>
<evidence type="ECO:0000256" key="4">
    <source>
        <dbReference type="ARBA" id="ARBA00023136"/>
    </source>
</evidence>